<keyword evidence="2" id="KW-1185">Reference proteome</keyword>
<proteinExistence type="predicted"/>
<evidence type="ECO:0000313" key="2">
    <source>
        <dbReference type="Proteomes" id="UP001608902"/>
    </source>
</evidence>
<dbReference type="Proteomes" id="UP001608902">
    <property type="component" value="Unassembled WGS sequence"/>
</dbReference>
<name>A0ABD6ETH8_9BILA</name>
<dbReference type="EMBL" id="JBGFUD010011615">
    <property type="protein sequence ID" value="MFH4983258.1"/>
    <property type="molecule type" value="Genomic_DNA"/>
</dbReference>
<evidence type="ECO:0000313" key="1">
    <source>
        <dbReference type="EMBL" id="MFH4983258.1"/>
    </source>
</evidence>
<dbReference type="AlphaFoldDB" id="A0ABD6ETH8"/>
<accession>A0ABD6ETH8</accession>
<sequence>MRPSSVALLSVSIGLRRRSRYSASGGRLQPTDEEKALELFGSEFTKAKLLAFVIHDYSMGDSVIPFASNQLRTLVALVGCGDGGAKNILEGCHGLIELNIAWLVW</sequence>
<gene>
    <name evidence="1" type="ORF">AB6A40_009967</name>
</gene>
<protein>
    <submittedName>
        <fullName evidence="1">Uncharacterized protein</fullName>
    </submittedName>
</protein>
<organism evidence="1 2">
    <name type="scientific">Gnathostoma spinigerum</name>
    <dbReference type="NCBI Taxonomy" id="75299"/>
    <lineage>
        <taxon>Eukaryota</taxon>
        <taxon>Metazoa</taxon>
        <taxon>Ecdysozoa</taxon>
        <taxon>Nematoda</taxon>
        <taxon>Chromadorea</taxon>
        <taxon>Rhabditida</taxon>
        <taxon>Spirurina</taxon>
        <taxon>Gnathostomatomorpha</taxon>
        <taxon>Gnathostomatoidea</taxon>
        <taxon>Gnathostomatidae</taxon>
        <taxon>Gnathostoma</taxon>
    </lineage>
</organism>
<reference evidence="1 2" key="1">
    <citation type="submission" date="2024-08" db="EMBL/GenBank/DDBJ databases">
        <title>Gnathostoma spinigerum genome.</title>
        <authorList>
            <person name="Gonzalez-Bertolin B."/>
            <person name="Monzon S."/>
            <person name="Zaballos A."/>
            <person name="Jimenez P."/>
            <person name="Dekumyoy P."/>
            <person name="Varona S."/>
            <person name="Cuesta I."/>
            <person name="Sumanam S."/>
            <person name="Adisakwattana P."/>
            <person name="Gasser R.B."/>
            <person name="Hernandez-Gonzalez A."/>
            <person name="Young N.D."/>
            <person name="Perteguer M.J."/>
        </authorList>
    </citation>
    <scope>NUCLEOTIDE SEQUENCE [LARGE SCALE GENOMIC DNA]</scope>
    <source>
        <strain evidence="1">AL3</strain>
        <tissue evidence="1">Liver</tissue>
    </source>
</reference>
<comment type="caution">
    <text evidence="1">The sequence shown here is derived from an EMBL/GenBank/DDBJ whole genome shotgun (WGS) entry which is preliminary data.</text>
</comment>